<dbReference type="InterPro" id="IPR011545">
    <property type="entry name" value="DEAD/DEAH_box_helicase_dom"/>
</dbReference>
<evidence type="ECO:0000256" key="1">
    <source>
        <dbReference type="ARBA" id="ARBA00006847"/>
    </source>
</evidence>
<proteinExistence type="inferred from homology"/>
<dbReference type="InterPro" id="IPR027417">
    <property type="entry name" value="P-loop_NTPase"/>
</dbReference>
<dbReference type="PROSITE" id="PS51643">
    <property type="entry name" value="HD_CAS3"/>
    <property type="match status" value="1"/>
</dbReference>
<dbReference type="InterPro" id="IPR001650">
    <property type="entry name" value="Helicase_C-like"/>
</dbReference>
<dbReference type="EMBL" id="LYVF01000038">
    <property type="protein sequence ID" value="OAT86159.1"/>
    <property type="molecule type" value="Genomic_DNA"/>
</dbReference>
<dbReference type="GO" id="GO:0046872">
    <property type="term" value="F:metal ion binding"/>
    <property type="evidence" value="ECO:0007669"/>
    <property type="project" value="UniProtKB-KW"/>
</dbReference>
<dbReference type="Proteomes" id="UP000078532">
    <property type="component" value="Unassembled WGS sequence"/>
</dbReference>
<dbReference type="GO" id="GO:0004518">
    <property type="term" value="F:nuclease activity"/>
    <property type="evidence" value="ECO:0007669"/>
    <property type="project" value="UniProtKB-KW"/>
</dbReference>
<keyword evidence="3" id="KW-0540">Nuclease</keyword>
<evidence type="ECO:0000256" key="7">
    <source>
        <dbReference type="ARBA" id="ARBA00022806"/>
    </source>
</evidence>
<keyword evidence="5" id="KW-0547">Nucleotide-binding</keyword>
<dbReference type="NCBIfam" id="TIGR01587">
    <property type="entry name" value="cas3_core"/>
    <property type="match status" value="1"/>
</dbReference>
<dbReference type="Pfam" id="PF22590">
    <property type="entry name" value="Cas3-like_C_2"/>
    <property type="match status" value="1"/>
</dbReference>
<dbReference type="GO" id="GO:0005829">
    <property type="term" value="C:cytosol"/>
    <property type="evidence" value="ECO:0007669"/>
    <property type="project" value="TreeGrafter"/>
</dbReference>
<accession>A0A1B7LID6</accession>
<dbReference type="PANTHER" id="PTHR47959:SF16">
    <property type="entry name" value="CRISPR-ASSOCIATED NUCLEASE_HELICASE CAS3-RELATED"/>
    <property type="match status" value="1"/>
</dbReference>
<reference evidence="12 13" key="1">
    <citation type="submission" date="2016-04" db="EMBL/GenBank/DDBJ databases">
        <authorList>
            <person name="Evans L.H."/>
            <person name="Alamgir A."/>
            <person name="Owens N."/>
            <person name="Weber N.D."/>
            <person name="Virtaneva K."/>
            <person name="Barbian K."/>
            <person name="Babar A."/>
            <person name="Rosenke K."/>
        </authorList>
    </citation>
    <scope>NUCLEOTIDE SEQUENCE [LARGE SCALE GENOMIC DNA]</scope>
    <source>
        <strain evidence="12 13">LMa1</strain>
    </source>
</reference>
<dbReference type="Pfam" id="PF00270">
    <property type="entry name" value="DEAD"/>
    <property type="match status" value="1"/>
</dbReference>
<dbReference type="GO" id="GO:0003676">
    <property type="term" value="F:nucleic acid binding"/>
    <property type="evidence" value="ECO:0007669"/>
    <property type="project" value="InterPro"/>
</dbReference>
<comment type="similarity">
    <text evidence="1">In the N-terminal section; belongs to the CRISPR-associated nuclease Cas3-HD family.</text>
</comment>
<dbReference type="GO" id="GO:0005524">
    <property type="term" value="F:ATP binding"/>
    <property type="evidence" value="ECO:0007669"/>
    <property type="project" value="UniProtKB-KW"/>
</dbReference>
<comment type="caution">
    <text evidence="12">The sequence shown here is derived from an EMBL/GenBank/DDBJ whole genome shotgun (WGS) entry which is preliminary data.</text>
</comment>
<name>A0A1B7LID6_9FIRM</name>
<dbReference type="SMART" id="SM00487">
    <property type="entry name" value="DEXDc"/>
    <property type="match status" value="1"/>
</dbReference>
<dbReference type="STRING" id="1838280.A6M21_16935"/>
<dbReference type="Pfam" id="PF18019">
    <property type="entry name" value="Cas3_HD"/>
    <property type="match status" value="1"/>
</dbReference>
<dbReference type="InterPro" id="IPR050079">
    <property type="entry name" value="DEAD_box_RNA_helicase"/>
</dbReference>
<keyword evidence="13" id="KW-1185">Reference proteome</keyword>
<dbReference type="InterPro" id="IPR006483">
    <property type="entry name" value="CRISPR-assoc_Cas3_HD"/>
</dbReference>
<evidence type="ECO:0000256" key="2">
    <source>
        <dbReference type="ARBA" id="ARBA00009046"/>
    </source>
</evidence>
<keyword evidence="4" id="KW-0479">Metal-binding</keyword>
<dbReference type="PANTHER" id="PTHR47959">
    <property type="entry name" value="ATP-DEPENDENT RNA HELICASE RHLE-RELATED"/>
    <property type="match status" value="1"/>
</dbReference>
<dbReference type="InterPro" id="IPR014001">
    <property type="entry name" value="Helicase_ATP-bd"/>
</dbReference>
<evidence type="ECO:0000256" key="5">
    <source>
        <dbReference type="ARBA" id="ARBA00022741"/>
    </source>
</evidence>
<comment type="similarity">
    <text evidence="10">Belongs to the DEAD box helicase family.</text>
</comment>
<evidence type="ECO:0000256" key="10">
    <source>
        <dbReference type="ARBA" id="ARBA00038437"/>
    </source>
</evidence>
<dbReference type="NCBIfam" id="TIGR01596">
    <property type="entry name" value="cas3_HD"/>
    <property type="match status" value="1"/>
</dbReference>
<evidence type="ECO:0000256" key="9">
    <source>
        <dbReference type="ARBA" id="ARBA00023118"/>
    </source>
</evidence>
<keyword evidence="6" id="KW-0378">Hydrolase</keyword>
<evidence type="ECO:0000259" key="11">
    <source>
        <dbReference type="PROSITE" id="PS51643"/>
    </source>
</evidence>
<evidence type="ECO:0000256" key="8">
    <source>
        <dbReference type="ARBA" id="ARBA00022840"/>
    </source>
</evidence>
<dbReference type="CDD" id="cd09641">
    <property type="entry name" value="Cas3''_I"/>
    <property type="match status" value="1"/>
</dbReference>
<evidence type="ECO:0000256" key="4">
    <source>
        <dbReference type="ARBA" id="ARBA00022723"/>
    </source>
</evidence>
<keyword evidence="7" id="KW-0347">Helicase</keyword>
<sequence>MRAKPRQTLAGHLADALAVFRRLWARDGAVFLRRVADLGFDPDTFARLAPLAVYAHDLGKALDRWQSYLDTGRGRISHAVFSALMLRDLLRAGDGGPESGAFPAETAALLLAVLAHHQMLHDAAFQGENMQAAGAQAYSAEAVIDLMREWCGPSGPLSLRSLSKPAYTGSQGAGLAEQLRRRVAGLPPEKLLPFKALYTMLLALVRLCDNEASRCYGQWEKTSPRAETVAGALVGEGTPLRLAGDVAGAFARFMQSPAGQSPNDMQRRLAGGWHPFIILQAGCGTGKTAAALHYAAALARQGKINRVIFTLPTQFTTNSMYWDFGDKYGLTRGDTGIYHSEVESVLRAAEPEDERENRVAEEKFANTFFSKPVNVCTVDHLLYSLLHCYRYADRAFGHLMTAAVVFDEIHYYDRFTFRKIGQCLEILRQLTVPHLIMTATMPGSLAEYLIQEGRMDGAEYHFIRQGDGSDGNPAAGEDEPFVIRKTTGSMIGSGGAVSAELIALLGQNRRLRQMVVVNQVERAKTVARTIRRLWPEANVICYHSEFTRGHRSVKEKLIRALFRPVSMRSPEERKLIGEWRLADIGQIILVSTQVCELSLDISADVMYSEIAPVDAVAQRGGRLHRRGRRPERSRCACAQCSGNRLPPEHIYRLYLFPLDWRDVWAQMPYGGPEVERDILRRSWELTGDVYSFSRAAVWVDRLYPKAGSLRDDEMLRMLREDAVFGRRPRERYGDEAAEQSRGSFRARHSNYVSLTVVPAELLPAGAADAGAILQAFGVRVGRNKLLRNKEAWEVRPDTGINVLHLPYDRETGFAFN</sequence>
<evidence type="ECO:0000313" key="13">
    <source>
        <dbReference type="Proteomes" id="UP000078532"/>
    </source>
</evidence>
<comment type="similarity">
    <text evidence="2">In the central section; belongs to the CRISPR-associated helicase Cas3 family.</text>
</comment>
<dbReference type="GO" id="GO:0016787">
    <property type="term" value="F:hydrolase activity"/>
    <property type="evidence" value="ECO:0007669"/>
    <property type="project" value="UniProtKB-KW"/>
</dbReference>
<dbReference type="InterPro" id="IPR006474">
    <property type="entry name" value="Helicase_Cas3_CRISPR-ass_core"/>
</dbReference>
<dbReference type="Gene3D" id="1.10.3210.30">
    <property type="match status" value="1"/>
</dbReference>
<evidence type="ECO:0000256" key="6">
    <source>
        <dbReference type="ARBA" id="ARBA00022801"/>
    </source>
</evidence>
<keyword evidence="9" id="KW-0051">Antiviral defense</keyword>
<keyword evidence="8" id="KW-0067">ATP-binding</keyword>
<dbReference type="InterPro" id="IPR038257">
    <property type="entry name" value="CRISPR-assoc_Cas3_HD_sf"/>
</dbReference>
<evidence type="ECO:0000256" key="3">
    <source>
        <dbReference type="ARBA" id="ARBA00022722"/>
    </source>
</evidence>
<dbReference type="AlphaFoldDB" id="A0A1B7LID6"/>
<gene>
    <name evidence="12" type="ORF">A6M21_16935</name>
</gene>
<dbReference type="GO" id="GO:0051607">
    <property type="term" value="P:defense response to virus"/>
    <property type="evidence" value="ECO:0007669"/>
    <property type="project" value="UniProtKB-KW"/>
</dbReference>
<dbReference type="SUPFAM" id="SSF52540">
    <property type="entry name" value="P-loop containing nucleoside triphosphate hydrolases"/>
    <property type="match status" value="1"/>
</dbReference>
<evidence type="ECO:0000313" key="12">
    <source>
        <dbReference type="EMBL" id="OAT86159.1"/>
    </source>
</evidence>
<feature type="domain" description="HD Cas3-type" evidence="11">
    <location>
        <begin position="2"/>
        <end position="211"/>
    </location>
</feature>
<dbReference type="InterPro" id="IPR054712">
    <property type="entry name" value="Cas3-like_dom"/>
</dbReference>
<dbReference type="Gene3D" id="3.40.50.300">
    <property type="entry name" value="P-loop containing nucleotide triphosphate hydrolases"/>
    <property type="match status" value="2"/>
</dbReference>
<dbReference type="GO" id="GO:0003724">
    <property type="term" value="F:RNA helicase activity"/>
    <property type="evidence" value="ECO:0007669"/>
    <property type="project" value="TreeGrafter"/>
</dbReference>
<protein>
    <recommendedName>
        <fullName evidence="11">HD Cas3-type domain-containing protein</fullName>
    </recommendedName>
</protein>
<dbReference type="SMART" id="SM00490">
    <property type="entry name" value="HELICc"/>
    <property type="match status" value="1"/>
</dbReference>
<organism evidence="12 13">
    <name type="scientific">Desulfotomaculum copahuensis</name>
    <dbReference type="NCBI Taxonomy" id="1838280"/>
    <lineage>
        <taxon>Bacteria</taxon>
        <taxon>Bacillati</taxon>
        <taxon>Bacillota</taxon>
        <taxon>Clostridia</taxon>
        <taxon>Eubacteriales</taxon>
        <taxon>Desulfotomaculaceae</taxon>
        <taxon>Desulfotomaculum</taxon>
    </lineage>
</organism>